<dbReference type="Pfam" id="PF01556">
    <property type="entry name" value="DnaJ_C"/>
    <property type="match status" value="1"/>
</dbReference>
<name>W0EBH3_9FIRM</name>
<reference evidence="8 9" key="1">
    <citation type="submission" date="2013-12" db="EMBL/GenBank/DDBJ databases">
        <authorList>
            <consortium name="DOE Joint Genome Institute"/>
            <person name="Smidt H."/>
            <person name="Huntemann M."/>
            <person name="Han J."/>
            <person name="Chen A."/>
            <person name="Kyrpides N."/>
            <person name="Mavromatis K."/>
            <person name="Markowitz V."/>
            <person name="Palaniappan K."/>
            <person name="Ivanova N."/>
            <person name="Schaumberg A."/>
            <person name="Pati A."/>
            <person name="Liolios K."/>
            <person name="Nordberg H.P."/>
            <person name="Cantor M.N."/>
            <person name="Hua S.X."/>
            <person name="Woyke T."/>
        </authorList>
    </citation>
    <scope>NUCLEOTIDE SEQUENCE [LARGE SCALE GENOMIC DNA]</scope>
    <source>
        <strain evidence="9">DSM 15288</strain>
    </source>
</reference>
<organism evidence="8 9">
    <name type="scientific">Desulfitobacterium metallireducens DSM 15288</name>
    <dbReference type="NCBI Taxonomy" id="871968"/>
    <lineage>
        <taxon>Bacteria</taxon>
        <taxon>Bacillati</taxon>
        <taxon>Bacillota</taxon>
        <taxon>Clostridia</taxon>
        <taxon>Eubacteriales</taxon>
        <taxon>Desulfitobacteriaceae</taxon>
        <taxon>Desulfitobacterium</taxon>
    </lineage>
</organism>
<dbReference type="GO" id="GO:0008270">
    <property type="term" value="F:zinc ion binding"/>
    <property type="evidence" value="ECO:0007669"/>
    <property type="project" value="UniProtKB-KW"/>
</dbReference>
<dbReference type="SUPFAM" id="SSF49493">
    <property type="entry name" value="HSP40/DnaJ peptide-binding domain"/>
    <property type="match status" value="2"/>
</dbReference>
<dbReference type="Pfam" id="PF00226">
    <property type="entry name" value="DnaJ"/>
    <property type="match status" value="1"/>
</dbReference>
<dbReference type="GO" id="GO:0042026">
    <property type="term" value="P:protein refolding"/>
    <property type="evidence" value="ECO:0007669"/>
    <property type="project" value="TreeGrafter"/>
</dbReference>
<dbReference type="Gene3D" id="2.60.260.20">
    <property type="entry name" value="Urease metallochaperone UreE, N-terminal domain"/>
    <property type="match status" value="2"/>
</dbReference>
<dbReference type="GO" id="GO:0006260">
    <property type="term" value="P:DNA replication"/>
    <property type="evidence" value="ECO:0007669"/>
    <property type="project" value="UniProtKB-KW"/>
</dbReference>
<protein>
    <submittedName>
        <fullName evidence="8">Molecular chaperone DnaJ</fullName>
    </submittedName>
</protein>
<accession>W0EBH3</accession>
<dbReference type="PANTHER" id="PTHR43096:SF52">
    <property type="entry name" value="DNAJ HOMOLOG 1, MITOCHONDRIAL-RELATED"/>
    <property type="match status" value="1"/>
</dbReference>
<gene>
    <name evidence="8" type="ORF">DESME_07245</name>
</gene>
<keyword evidence="9" id="KW-1185">Reference proteome</keyword>
<proteinExistence type="predicted"/>
<dbReference type="EMBL" id="CP007032">
    <property type="protein sequence ID" value="AHF06883.1"/>
    <property type="molecule type" value="Genomic_DNA"/>
</dbReference>
<dbReference type="InterPro" id="IPR001623">
    <property type="entry name" value="DnaJ_domain"/>
</dbReference>
<evidence type="ECO:0000259" key="7">
    <source>
        <dbReference type="PROSITE" id="PS50076"/>
    </source>
</evidence>
<keyword evidence="6" id="KW-0143">Chaperone</keyword>
<dbReference type="STRING" id="871968.DESME_07245"/>
<evidence type="ECO:0000256" key="3">
    <source>
        <dbReference type="ARBA" id="ARBA00022737"/>
    </source>
</evidence>
<evidence type="ECO:0000256" key="2">
    <source>
        <dbReference type="ARBA" id="ARBA00022723"/>
    </source>
</evidence>
<dbReference type="PROSITE" id="PS50076">
    <property type="entry name" value="DNAJ_2"/>
    <property type="match status" value="1"/>
</dbReference>
<dbReference type="HOGENOM" id="CLU_017633_0_0_9"/>
<dbReference type="CDD" id="cd06257">
    <property type="entry name" value="DnaJ"/>
    <property type="match status" value="1"/>
</dbReference>
<keyword evidence="3" id="KW-0677">Repeat</keyword>
<dbReference type="CDD" id="cd10747">
    <property type="entry name" value="DnaJ_C"/>
    <property type="match status" value="1"/>
</dbReference>
<keyword evidence="4" id="KW-0863">Zinc-finger</keyword>
<dbReference type="InterPro" id="IPR008971">
    <property type="entry name" value="HSP40/DnaJ_pept-bd"/>
</dbReference>
<dbReference type="PANTHER" id="PTHR43096">
    <property type="entry name" value="DNAJ HOMOLOG 1, MITOCHONDRIAL-RELATED"/>
    <property type="match status" value="1"/>
</dbReference>
<dbReference type="FunFam" id="2.60.260.20:FF:000005">
    <property type="entry name" value="Chaperone protein dnaJ 1, mitochondrial"/>
    <property type="match status" value="1"/>
</dbReference>
<dbReference type="InterPro" id="IPR036869">
    <property type="entry name" value="J_dom_sf"/>
</dbReference>
<feature type="domain" description="J" evidence="7">
    <location>
        <begin position="5"/>
        <end position="70"/>
    </location>
</feature>
<evidence type="ECO:0000256" key="1">
    <source>
        <dbReference type="ARBA" id="ARBA00022705"/>
    </source>
</evidence>
<dbReference type="KEGG" id="dmt:DESME_07245"/>
<dbReference type="PRINTS" id="PR00625">
    <property type="entry name" value="JDOMAIN"/>
</dbReference>
<evidence type="ECO:0000313" key="9">
    <source>
        <dbReference type="Proteomes" id="UP000010847"/>
    </source>
</evidence>
<sequence>MDFKDYYSILGVPKDADDKTIKKAYQKLAKKYHPDVNPGNKEAEEKFKEVTEAYQAIVDPEKRRKYEDVRQNYESWQKNGGQGNYDWTRWQSQPDQESYSRTMSPEEFAEMFGDLGWGGNSSSSGGGFSDFFSTLFGMGDIEQGTRRGHHAGFATTQAAGRDRELEVSISLEEAYHGTTRVIDTGGKRIQAKIPQGVRTGSKVRLAGQGNVGLGAGAKGDLYLIINVKNHPTYSRDGNDLITKRPIEFYQAILGGEIKVKTLNGDVTLKVPPYTQGDTKFRLKGKGMPHLENPKQYGDLYVKTRLTLPANLSEKEISELRDLAVRYQHL</sequence>
<evidence type="ECO:0000313" key="8">
    <source>
        <dbReference type="EMBL" id="AHF06883.1"/>
    </source>
</evidence>
<dbReference type="eggNOG" id="COG0484">
    <property type="taxonomic scope" value="Bacteria"/>
</dbReference>
<evidence type="ECO:0000256" key="4">
    <source>
        <dbReference type="ARBA" id="ARBA00022771"/>
    </source>
</evidence>
<dbReference type="SUPFAM" id="SSF46565">
    <property type="entry name" value="Chaperone J-domain"/>
    <property type="match status" value="1"/>
</dbReference>
<dbReference type="AlphaFoldDB" id="W0EBH3"/>
<dbReference type="GO" id="GO:0051082">
    <property type="term" value="F:unfolded protein binding"/>
    <property type="evidence" value="ECO:0007669"/>
    <property type="project" value="InterPro"/>
</dbReference>
<evidence type="ECO:0000256" key="5">
    <source>
        <dbReference type="ARBA" id="ARBA00022833"/>
    </source>
</evidence>
<dbReference type="OrthoDB" id="9779889at2"/>
<dbReference type="RefSeq" id="WP_006715433.1">
    <property type="nucleotide sequence ID" value="NZ_CP007032.1"/>
</dbReference>
<dbReference type="InterPro" id="IPR002939">
    <property type="entry name" value="DnaJ_C"/>
</dbReference>
<evidence type="ECO:0000256" key="6">
    <source>
        <dbReference type="ARBA" id="ARBA00023186"/>
    </source>
</evidence>
<keyword evidence="5" id="KW-0862">Zinc</keyword>
<dbReference type="GO" id="GO:0005737">
    <property type="term" value="C:cytoplasm"/>
    <property type="evidence" value="ECO:0007669"/>
    <property type="project" value="TreeGrafter"/>
</dbReference>
<keyword evidence="2" id="KW-0479">Metal-binding</keyword>
<dbReference type="Proteomes" id="UP000010847">
    <property type="component" value="Chromosome"/>
</dbReference>
<keyword evidence="1" id="KW-0235">DNA replication</keyword>
<dbReference type="Gene3D" id="1.10.287.110">
    <property type="entry name" value="DnaJ domain"/>
    <property type="match status" value="1"/>
</dbReference>
<dbReference type="SMART" id="SM00271">
    <property type="entry name" value="DnaJ"/>
    <property type="match status" value="1"/>
</dbReference>